<feature type="domain" description="Polyphosphate kinase-2-related" evidence="2">
    <location>
        <begin position="1"/>
        <end position="59"/>
    </location>
</feature>
<evidence type="ECO:0000259" key="2">
    <source>
        <dbReference type="Pfam" id="PF03976"/>
    </source>
</evidence>
<evidence type="ECO:0000313" key="4">
    <source>
        <dbReference type="Proteomes" id="UP000546324"/>
    </source>
</evidence>
<comment type="caution">
    <text evidence="3">The sequence shown here is derived from an EMBL/GenBank/DDBJ whole genome shotgun (WGS) entry which is preliminary data.</text>
</comment>
<proteinExistence type="predicted"/>
<accession>A0A7X0L2I0</accession>
<evidence type="ECO:0000256" key="1">
    <source>
        <dbReference type="SAM" id="MobiDB-lite"/>
    </source>
</evidence>
<gene>
    <name evidence="3" type="ORF">BKA00_006203</name>
</gene>
<name>A0A7X0L2I0_9ACTN</name>
<feature type="region of interest" description="Disordered" evidence="1">
    <location>
        <begin position="58"/>
        <end position="93"/>
    </location>
</feature>
<organism evidence="3 4">
    <name type="scientific">Actinomadura coerulea</name>
    <dbReference type="NCBI Taxonomy" id="46159"/>
    <lineage>
        <taxon>Bacteria</taxon>
        <taxon>Bacillati</taxon>
        <taxon>Actinomycetota</taxon>
        <taxon>Actinomycetes</taxon>
        <taxon>Streptosporangiales</taxon>
        <taxon>Thermomonosporaceae</taxon>
        <taxon>Actinomadura</taxon>
    </lineage>
</organism>
<sequence>MDLESITRWEDYSRAKDEMFVHTDIPEAPWYVVDSDDKRRARINMIAHLLSTIPYRTVEPPRLPLPERPPPKGYERPPRDMQTYVPDHSASLL</sequence>
<evidence type="ECO:0000313" key="3">
    <source>
        <dbReference type="EMBL" id="MBB6399289.1"/>
    </source>
</evidence>
<dbReference type="PANTHER" id="PTHR34383">
    <property type="entry name" value="POLYPHOSPHATE:AMP PHOSPHOTRANSFERASE-RELATED"/>
    <property type="match status" value="1"/>
</dbReference>
<dbReference type="InterPro" id="IPR022488">
    <property type="entry name" value="PPK2-related"/>
</dbReference>
<dbReference type="Pfam" id="PF03976">
    <property type="entry name" value="PPK2"/>
    <property type="match status" value="1"/>
</dbReference>
<dbReference type="AlphaFoldDB" id="A0A7X0L2I0"/>
<dbReference type="Gene3D" id="3.40.50.300">
    <property type="entry name" value="P-loop containing nucleotide triphosphate hydrolases"/>
    <property type="match status" value="1"/>
</dbReference>
<keyword evidence="4" id="KW-1185">Reference proteome</keyword>
<feature type="compositionally biased region" description="Basic and acidic residues" evidence="1">
    <location>
        <begin position="69"/>
        <end position="79"/>
    </location>
</feature>
<protein>
    <recommendedName>
        <fullName evidence="2">Polyphosphate kinase-2-related domain-containing protein</fullName>
    </recommendedName>
</protein>
<reference evidence="3 4" key="1">
    <citation type="submission" date="2020-08" db="EMBL/GenBank/DDBJ databases">
        <title>Sequencing the genomes of 1000 actinobacteria strains.</title>
        <authorList>
            <person name="Klenk H.-P."/>
        </authorList>
    </citation>
    <scope>NUCLEOTIDE SEQUENCE [LARGE SCALE GENOMIC DNA]</scope>
    <source>
        <strain evidence="3 4">DSM 43675</strain>
    </source>
</reference>
<dbReference type="InterPro" id="IPR027417">
    <property type="entry name" value="P-loop_NTPase"/>
</dbReference>
<dbReference type="EMBL" id="JACHMQ010000001">
    <property type="protein sequence ID" value="MBB6399289.1"/>
    <property type="molecule type" value="Genomic_DNA"/>
</dbReference>
<dbReference type="PANTHER" id="PTHR34383:SF1">
    <property type="entry name" value="ADP-POLYPHOSPHATE PHOSPHOTRANSFERASE"/>
    <property type="match status" value="1"/>
</dbReference>
<dbReference type="Proteomes" id="UP000546324">
    <property type="component" value="Unassembled WGS sequence"/>
</dbReference>